<name>W4SGL5_9XANT</name>
<organism evidence="1 2">
    <name type="scientific">Xanthomonas arboricola pv. pruni MAFF 301420</name>
    <dbReference type="NCBI Taxonomy" id="1418095"/>
    <lineage>
        <taxon>Bacteria</taxon>
        <taxon>Pseudomonadati</taxon>
        <taxon>Pseudomonadota</taxon>
        <taxon>Gammaproteobacteria</taxon>
        <taxon>Lysobacterales</taxon>
        <taxon>Lysobacteraceae</taxon>
        <taxon>Xanthomonas</taxon>
    </lineage>
</organism>
<protein>
    <submittedName>
        <fullName evidence="1">Uncharacterized protein</fullName>
    </submittedName>
</protein>
<evidence type="ECO:0000313" key="2">
    <source>
        <dbReference type="Proteomes" id="UP000019084"/>
    </source>
</evidence>
<gene>
    <name evidence="1" type="ORF">XPR_1714</name>
</gene>
<comment type="caution">
    <text evidence="1">The sequence shown here is derived from an EMBL/GenBank/DDBJ whole genome shotgun (WGS) entry which is preliminary data.</text>
</comment>
<dbReference type="AlphaFoldDB" id="W4SGL5"/>
<dbReference type="Proteomes" id="UP000019084">
    <property type="component" value="Unassembled WGS sequence"/>
</dbReference>
<proteinExistence type="predicted"/>
<reference evidence="1 2" key="1">
    <citation type="submission" date="2014-01" db="EMBL/GenBank/DDBJ databases">
        <title>Genome sequence and analysis of Xanthomonas arboricola pv. pruni.</title>
        <authorList>
            <person name="Fujikawa T."/>
            <person name="Nakazono-Nagaoka E."/>
        </authorList>
    </citation>
    <scope>NUCLEOTIDE SEQUENCE [LARGE SCALE GENOMIC DNA]</scope>
    <source>
        <strain evidence="2">MAFF 301420</strain>
    </source>
</reference>
<accession>W4SGL5</accession>
<sequence>MLIVLVRELAMWVSESQSESQNMRSAAWLQ</sequence>
<dbReference type="EMBL" id="BAVC01000124">
    <property type="protein sequence ID" value="GAE55079.1"/>
    <property type="molecule type" value="Genomic_DNA"/>
</dbReference>
<feature type="non-terminal residue" evidence="1">
    <location>
        <position position="30"/>
    </location>
</feature>
<evidence type="ECO:0000313" key="1">
    <source>
        <dbReference type="EMBL" id="GAE55079.1"/>
    </source>
</evidence>